<dbReference type="Pfam" id="PF17482">
    <property type="entry name" value="Phage_sheath_1C"/>
    <property type="match status" value="1"/>
</dbReference>
<dbReference type="InterPro" id="IPR020287">
    <property type="entry name" value="Tail_sheath_C"/>
</dbReference>
<feature type="domain" description="Tail sheath protein C-terminal" evidence="3">
    <location>
        <begin position="403"/>
        <end position="509"/>
    </location>
</feature>
<proteinExistence type="inferred from homology"/>
<feature type="domain" description="Tail sheath protein subtilisin-like" evidence="2">
    <location>
        <begin position="255"/>
        <end position="402"/>
    </location>
</feature>
<evidence type="ECO:0000256" key="1">
    <source>
        <dbReference type="ARBA" id="ARBA00008005"/>
    </source>
</evidence>
<reference evidence="4 5" key="1">
    <citation type="submission" date="2021-03" db="EMBL/GenBank/DDBJ databases">
        <title>Complete Genome Sequences of Two Lysobacter Strains Isolated from Sea Water (Lysobacter caseinilyticus) and Soil (Lysobacter helvus) in South Korea.</title>
        <authorList>
            <person name="Watanabe Y."/>
            <person name="Arakawa K."/>
        </authorList>
    </citation>
    <scope>NUCLEOTIDE SEQUENCE [LARGE SCALE GENOMIC DNA]</scope>
    <source>
        <strain evidence="4 5">KVB24</strain>
    </source>
</reference>
<dbReference type="PANTHER" id="PTHR35861">
    <property type="match status" value="1"/>
</dbReference>
<name>A0ABM7Q1K8_9GAMM</name>
<accession>A0ABM7Q1K8</accession>
<organism evidence="4 5">
    <name type="scientific">Noviluteimonas caseinilytica</name>
    <dbReference type="NCBI Taxonomy" id="2675101"/>
    <lineage>
        <taxon>Bacteria</taxon>
        <taxon>Pseudomonadati</taxon>
        <taxon>Pseudomonadota</taxon>
        <taxon>Gammaproteobacteria</taxon>
        <taxon>Lysobacterales</taxon>
        <taxon>Lysobacteraceae</taxon>
        <taxon>Noviluteimonas</taxon>
    </lineage>
</organism>
<dbReference type="PANTHER" id="PTHR35861:SF1">
    <property type="entry name" value="PHAGE TAIL SHEATH PROTEIN"/>
    <property type="match status" value="1"/>
</dbReference>
<evidence type="ECO:0000259" key="2">
    <source>
        <dbReference type="Pfam" id="PF04984"/>
    </source>
</evidence>
<keyword evidence="5" id="KW-1185">Reference proteome</keyword>
<evidence type="ECO:0000259" key="3">
    <source>
        <dbReference type="Pfam" id="PF17482"/>
    </source>
</evidence>
<dbReference type="Proteomes" id="UP000681317">
    <property type="component" value="Chromosome"/>
</dbReference>
<dbReference type="InterPro" id="IPR035089">
    <property type="entry name" value="Phage_sheath_subtilisin"/>
</dbReference>
<evidence type="ECO:0000313" key="4">
    <source>
        <dbReference type="EMBL" id="BCT91025.1"/>
    </source>
</evidence>
<dbReference type="Pfam" id="PF04984">
    <property type="entry name" value="Phage_sheath_1"/>
    <property type="match status" value="1"/>
</dbReference>
<dbReference type="EMBL" id="AP024545">
    <property type="protein sequence ID" value="BCT91025.1"/>
    <property type="molecule type" value="Genomic_DNA"/>
</dbReference>
<dbReference type="Gene3D" id="3.40.50.11780">
    <property type="match status" value="2"/>
</dbReference>
<sequence>MPEYLHPGVYIEEIERGPKPIEGVPTSTAAFLGEAERGPTMPRMVTSYKDYQRWFGGVTSTEKYLPYTVNGFFENGGKRLFVCRITDDTATPAQVALPANFLVKAVGSGAWGKRVYAYVSDSSTKRPGPGGTLVPIGFRLQLAYYATTPTQDPTEWFKDPTKPPFPSYAENFDDLVGNRVSPDFYEKRLLDSSALATLIATGAPAGSIPQKTANALPLSANGAEGGVPDSADYVGEVLLPARPEPQGLAALKLDPYRDVSLVYAPGVDFGIAKELITHCENLKYRFAVVDCQKTMNPTAFEPRNAVADSKYAAFYYPWIYISDPQSGARTLVPPGGHTLGVYARTDTERGVFKAPANEILRGALQLSAETDDSTQDQMNPRGINAIRQFPGRGIRVWGARTLSSDALWKYVSVRRLFIFLERSIYEGTQWVVFEPNDDKLWARVIDTIRLFLRTQWRLGALFGRTEEEAFFITCDRTTMTQDDILNGRLICEIGIAPVRPAEFVVFRIFQNTAEPQR</sequence>
<gene>
    <name evidence="4" type="ORF">LYSCAS_00490</name>
</gene>
<evidence type="ECO:0000313" key="5">
    <source>
        <dbReference type="Proteomes" id="UP000681317"/>
    </source>
</evidence>
<protein>
    <submittedName>
        <fullName evidence="4">Tail protein</fullName>
    </submittedName>
</protein>
<comment type="similarity">
    <text evidence="1">Belongs to the myoviridae tail sheath protein family.</text>
</comment>
<dbReference type="InterPro" id="IPR052042">
    <property type="entry name" value="Tail_sheath_structural"/>
</dbReference>
<dbReference type="RefSeq" id="WP_213435063.1">
    <property type="nucleotide sequence ID" value="NZ_AP024545.1"/>
</dbReference>